<protein>
    <submittedName>
        <fullName evidence="4">Ig family protein</fullName>
    </submittedName>
</protein>
<dbReference type="InterPro" id="IPR015919">
    <property type="entry name" value="Cadherin-like_sf"/>
</dbReference>
<dbReference type="AlphaFoldDB" id="B1KJF4"/>
<dbReference type="InterPro" id="IPR006644">
    <property type="entry name" value="Cadg"/>
</dbReference>
<dbReference type="PROSITE" id="PS51257">
    <property type="entry name" value="PROKAR_LIPOPROTEIN"/>
    <property type="match status" value="1"/>
</dbReference>
<name>B1KJF4_SHEWM</name>
<dbReference type="SMART" id="SM00736">
    <property type="entry name" value="CADG"/>
    <property type="match status" value="2"/>
</dbReference>
<evidence type="ECO:0000256" key="1">
    <source>
        <dbReference type="SAM" id="MobiDB-lite"/>
    </source>
</evidence>
<dbReference type="InterPro" id="IPR008979">
    <property type="entry name" value="Galactose-bd-like_sf"/>
</dbReference>
<proteinExistence type="predicted"/>
<evidence type="ECO:0000313" key="5">
    <source>
        <dbReference type="Proteomes" id="UP000002168"/>
    </source>
</evidence>
<dbReference type="HOGENOM" id="CLU_378937_0_0_6"/>
<keyword evidence="5" id="KW-1185">Reference proteome</keyword>
<dbReference type="RefSeq" id="WP_012326952.1">
    <property type="nucleotide sequence ID" value="NC_010506.1"/>
</dbReference>
<dbReference type="GO" id="GO:0043236">
    <property type="term" value="F:laminin binding"/>
    <property type="evidence" value="ECO:0007669"/>
    <property type="project" value="TreeGrafter"/>
</dbReference>
<keyword evidence="2" id="KW-0732">Signal</keyword>
<dbReference type="GO" id="GO:0016011">
    <property type="term" value="C:dystroglycan complex"/>
    <property type="evidence" value="ECO:0007669"/>
    <property type="project" value="TreeGrafter"/>
</dbReference>
<dbReference type="KEGG" id="swd:Swoo_4374"/>
<gene>
    <name evidence="4" type="ordered locus">Swoo_4374</name>
</gene>
<dbReference type="Gene3D" id="2.60.120.430">
    <property type="entry name" value="Galactose-binding lectin"/>
    <property type="match status" value="2"/>
</dbReference>
<feature type="signal peptide" evidence="2">
    <location>
        <begin position="1"/>
        <end position="17"/>
    </location>
</feature>
<reference evidence="4 5" key="1">
    <citation type="submission" date="2008-02" db="EMBL/GenBank/DDBJ databases">
        <title>Complete sequence of Shewanella woodyi ATCC 51908.</title>
        <authorList>
            <consortium name="US DOE Joint Genome Institute"/>
            <person name="Copeland A."/>
            <person name="Lucas S."/>
            <person name="Lapidus A."/>
            <person name="Glavina del Rio T."/>
            <person name="Dalin E."/>
            <person name="Tice H."/>
            <person name="Bruce D."/>
            <person name="Goodwin L."/>
            <person name="Pitluck S."/>
            <person name="Sims D."/>
            <person name="Brettin T."/>
            <person name="Detter J.C."/>
            <person name="Han C."/>
            <person name="Kuske C.R."/>
            <person name="Schmutz J."/>
            <person name="Larimer F."/>
            <person name="Land M."/>
            <person name="Hauser L."/>
            <person name="Kyrpides N."/>
            <person name="Lykidis A."/>
            <person name="Zhao J.-S."/>
            <person name="Richardson P."/>
        </authorList>
    </citation>
    <scope>NUCLEOTIDE SEQUENCE [LARGE SCALE GENOMIC DNA]</scope>
    <source>
        <strain evidence="5">ATCC 51908 / MS32</strain>
    </source>
</reference>
<dbReference type="InterPro" id="IPR013783">
    <property type="entry name" value="Ig-like_fold"/>
</dbReference>
<dbReference type="eggNOG" id="COG2273">
    <property type="taxonomic scope" value="Bacteria"/>
</dbReference>
<dbReference type="SUPFAM" id="SSF49313">
    <property type="entry name" value="Cadherin-like"/>
    <property type="match status" value="2"/>
</dbReference>
<sequence precursor="true">MKIQCKRLALVTSIAMAMSGCGSDSNTSEGVEVITNYPPVITSTALLTAMANEEYSYTVTATDEDSVDTLTMSAQTLPSWLNFDIATGVLSGTPTVENVGSHQVTIVVSDDTVETMQTFTLVVAAPANTLPVITSVGVTSATVGTAYSYTLVATDADNDALTMSASTLPDWLMFDPSSGVLSGTPAMEDEGSVEITLTVEDGSDAVTQTFSIAVTSAPRVPQLVVYEDAANSLWPAWDCCGGTTPAIVTDADAAFGSVTQFTIVGDTVVGFNARDAVDGVAFDTPNGTILEFDLKVNTMPSAGDTNWMLKLEGAGVAFEVNLNTSAEGLAPVLDTWMHYTFDLSDSGLSEVDLIMMFPAWGTGDGAIFSVDNVEFYNDAATTPEPEPEPEPEPQPAPSSALTIFSDVVDTNWSQWSDGDATAELVTDADVAYGATVEFGTAGQTVAGFSNREDLGGTGVTFDASSFASTGTLEFDLKMTAEPATTVWKLKVEGTGAVEVDLPQTPVLDVWTHYSFNLSTLGDLSAINNIMVFPNWADNAGAVYRIDNLKLLTTGNVSSNSGGSAIIDVATGIDFEGDESQQASWIAFENGDPSPALEFVSNPDPVGNTSATVAKLNLMASGSMWGGAIVDSVTPFALSASNAVVKIWVYKDRISPVGVKFENATQGSHGVRTATNTLINQWEELTIDFTADIGLPENGAITAIAVFPDNFPETESRESDATVYFDNITFGN</sequence>
<feature type="domain" description="Dystroglycan-type cadherin-like" evidence="3">
    <location>
        <begin position="131"/>
        <end position="221"/>
    </location>
</feature>
<dbReference type="PANTHER" id="PTHR21559:SF21">
    <property type="entry name" value="DYSTROGLYCAN 1"/>
    <property type="match status" value="1"/>
</dbReference>
<evidence type="ECO:0000313" key="4">
    <source>
        <dbReference type="EMBL" id="ACA88626.1"/>
    </source>
</evidence>
<dbReference type="STRING" id="392500.Swoo_4374"/>
<dbReference type="PANTHER" id="PTHR21559">
    <property type="entry name" value="DYSTROGLYCAN-RELATED"/>
    <property type="match status" value="1"/>
</dbReference>
<feature type="domain" description="Dystroglycan-type cadherin-like" evidence="3">
    <location>
        <begin position="39"/>
        <end position="130"/>
    </location>
</feature>
<feature type="chain" id="PRO_5002764962" evidence="2">
    <location>
        <begin position="18"/>
        <end position="731"/>
    </location>
</feature>
<dbReference type="Pfam" id="PF05345">
    <property type="entry name" value="He_PIG"/>
    <property type="match status" value="2"/>
</dbReference>
<dbReference type="Proteomes" id="UP000002168">
    <property type="component" value="Chromosome"/>
</dbReference>
<dbReference type="EMBL" id="CP000961">
    <property type="protein sequence ID" value="ACA88626.1"/>
    <property type="molecule type" value="Genomic_DNA"/>
</dbReference>
<feature type="region of interest" description="Disordered" evidence="1">
    <location>
        <begin position="379"/>
        <end position="398"/>
    </location>
</feature>
<evidence type="ECO:0000259" key="3">
    <source>
        <dbReference type="SMART" id="SM00736"/>
    </source>
</evidence>
<evidence type="ECO:0000256" key="2">
    <source>
        <dbReference type="SAM" id="SignalP"/>
    </source>
</evidence>
<dbReference type="SUPFAM" id="SSF49785">
    <property type="entry name" value="Galactose-binding domain-like"/>
    <property type="match status" value="2"/>
</dbReference>
<dbReference type="GO" id="GO:0005509">
    <property type="term" value="F:calcium ion binding"/>
    <property type="evidence" value="ECO:0007669"/>
    <property type="project" value="InterPro"/>
</dbReference>
<dbReference type="eggNOG" id="COG3291">
    <property type="taxonomic scope" value="Bacteria"/>
</dbReference>
<dbReference type="Gene3D" id="2.60.40.10">
    <property type="entry name" value="Immunoglobulins"/>
    <property type="match status" value="2"/>
</dbReference>
<organism evidence="4 5">
    <name type="scientific">Shewanella woodyi (strain ATCC 51908 / MS32)</name>
    <dbReference type="NCBI Taxonomy" id="392500"/>
    <lineage>
        <taxon>Bacteria</taxon>
        <taxon>Pseudomonadati</taxon>
        <taxon>Pseudomonadota</taxon>
        <taxon>Gammaproteobacteria</taxon>
        <taxon>Alteromonadales</taxon>
        <taxon>Shewanellaceae</taxon>
        <taxon>Shewanella</taxon>
    </lineage>
</organism>
<accession>B1KJF4</accession>
<dbReference type="eggNOG" id="COG3210">
    <property type="taxonomic scope" value="Bacteria"/>
</dbReference>